<accession>A0A8J3EMY4</accession>
<sequence length="53" mass="6477">MKSEFLYLKAFESIDHFKQELDKYMDYYNNKWIKAKLKGKNPIQYRTLAQQAV</sequence>
<organism evidence="2 3">
    <name type="scientific">Pullulanibacillus pueri</name>
    <dbReference type="NCBI Taxonomy" id="1437324"/>
    <lineage>
        <taxon>Bacteria</taxon>
        <taxon>Bacillati</taxon>
        <taxon>Bacillota</taxon>
        <taxon>Bacilli</taxon>
        <taxon>Bacillales</taxon>
        <taxon>Sporolactobacillaceae</taxon>
        <taxon>Pullulanibacillus</taxon>
    </lineage>
</organism>
<dbReference type="Proteomes" id="UP000656813">
    <property type="component" value="Unassembled WGS sequence"/>
</dbReference>
<protein>
    <recommendedName>
        <fullName evidence="1">Integrase catalytic domain-containing protein</fullName>
    </recommendedName>
</protein>
<evidence type="ECO:0000313" key="3">
    <source>
        <dbReference type="Proteomes" id="UP000656813"/>
    </source>
</evidence>
<dbReference type="AlphaFoldDB" id="A0A8J3EMY4"/>
<evidence type="ECO:0000313" key="2">
    <source>
        <dbReference type="EMBL" id="GGH82549.1"/>
    </source>
</evidence>
<reference evidence="2" key="2">
    <citation type="submission" date="2020-09" db="EMBL/GenBank/DDBJ databases">
        <authorList>
            <person name="Sun Q."/>
            <person name="Zhou Y."/>
        </authorList>
    </citation>
    <scope>NUCLEOTIDE SEQUENCE</scope>
    <source>
        <strain evidence="2">CGMCC 1.12777</strain>
    </source>
</reference>
<dbReference type="Pfam" id="PF13333">
    <property type="entry name" value="rve_2"/>
    <property type="match status" value="1"/>
</dbReference>
<dbReference type="GO" id="GO:0015074">
    <property type="term" value="P:DNA integration"/>
    <property type="evidence" value="ECO:0007669"/>
    <property type="project" value="InterPro"/>
</dbReference>
<keyword evidence="3" id="KW-1185">Reference proteome</keyword>
<reference evidence="2" key="1">
    <citation type="journal article" date="2014" name="Int. J. Syst. Evol. Microbiol.">
        <title>Complete genome sequence of Corynebacterium casei LMG S-19264T (=DSM 44701T), isolated from a smear-ripened cheese.</title>
        <authorList>
            <consortium name="US DOE Joint Genome Institute (JGI-PGF)"/>
            <person name="Walter F."/>
            <person name="Albersmeier A."/>
            <person name="Kalinowski J."/>
            <person name="Ruckert C."/>
        </authorList>
    </citation>
    <scope>NUCLEOTIDE SEQUENCE</scope>
    <source>
        <strain evidence="2">CGMCC 1.12777</strain>
    </source>
</reference>
<feature type="domain" description="Integrase catalytic" evidence="1">
    <location>
        <begin position="2"/>
        <end position="47"/>
    </location>
</feature>
<dbReference type="InterPro" id="IPR001584">
    <property type="entry name" value="Integrase_cat-core"/>
</dbReference>
<gene>
    <name evidence="2" type="ORF">GCM10007096_22100</name>
</gene>
<dbReference type="EMBL" id="BMFV01000015">
    <property type="protein sequence ID" value="GGH82549.1"/>
    <property type="molecule type" value="Genomic_DNA"/>
</dbReference>
<proteinExistence type="predicted"/>
<evidence type="ECO:0000259" key="1">
    <source>
        <dbReference type="Pfam" id="PF13333"/>
    </source>
</evidence>
<name>A0A8J3EMY4_9BACL</name>
<comment type="caution">
    <text evidence="2">The sequence shown here is derived from an EMBL/GenBank/DDBJ whole genome shotgun (WGS) entry which is preliminary data.</text>
</comment>